<keyword evidence="3" id="KW-1185">Reference proteome</keyword>
<name>A0A9P6KW28_9PLEO</name>
<dbReference type="AlphaFoldDB" id="A0A9P6KW28"/>
<dbReference type="Proteomes" id="UP000756921">
    <property type="component" value="Unassembled WGS sequence"/>
</dbReference>
<sequence length="179" mass="20040">MQQRRGSLQRNGNANSTSQRVQPYSSDIIYDRVSANGEHVNHQHSSSQSRNTRSSGYTFVHSCPAVLHHYQQRSNKTQGWQAVPRSWTQASPEVLDSTSHPALDRNLVVQPSNRGVSLHGDNARATSNRLTLAELDRLNGQHARMDAMNRWRSESQRDGAWNGIGHVRSTGDGSLMNAW</sequence>
<protein>
    <submittedName>
        <fullName evidence="2">Uncharacterized protein</fullName>
    </submittedName>
</protein>
<dbReference type="EMBL" id="WJXW01000001">
    <property type="protein sequence ID" value="KAF9740980.1"/>
    <property type="molecule type" value="Genomic_DNA"/>
</dbReference>
<proteinExistence type="predicted"/>
<evidence type="ECO:0000313" key="2">
    <source>
        <dbReference type="EMBL" id="KAF9740980.1"/>
    </source>
</evidence>
<reference evidence="2" key="1">
    <citation type="journal article" date="2020" name="Mol. Plant Microbe Interact.">
        <title>Genome Sequence of the Biocontrol Agent Coniothyrium minitans strain Conio (IMI 134523).</title>
        <authorList>
            <person name="Patel D."/>
            <person name="Shittu T.A."/>
            <person name="Baroncelli R."/>
            <person name="Muthumeenakshi S."/>
            <person name="Osborne T.H."/>
            <person name="Janganan T.K."/>
            <person name="Sreenivasaprasad S."/>
        </authorList>
    </citation>
    <scope>NUCLEOTIDE SEQUENCE</scope>
    <source>
        <strain evidence="2">Conio</strain>
    </source>
</reference>
<gene>
    <name evidence="2" type="ORF">PMIN01_00519</name>
</gene>
<comment type="caution">
    <text evidence="2">The sequence shown here is derived from an EMBL/GenBank/DDBJ whole genome shotgun (WGS) entry which is preliminary data.</text>
</comment>
<evidence type="ECO:0000256" key="1">
    <source>
        <dbReference type="SAM" id="MobiDB-lite"/>
    </source>
</evidence>
<accession>A0A9P6KW28</accession>
<organism evidence="2 3">
    <name type="scientific">Paraphaeosphaeria minitans</name>
    <dbReference type="NCBI Taxonomy" id="565426"/>
    <lineage>
        <taxon>Eukaryota</taxon>
        <taxon>Fungi</taxon>
        <taxon>Dikarya</taxon>
        <taxon>Ascomycota</taxon>
        <taxon>Pezizomycotina</taxon>
        <taxon>Dothideomycetes</taxon>
        <taxon>Pleosporomycetidae</taxon>
        <taxon>Pleosporales</taxon>
        <taxon>Massarineae</taxon>
        <taxon>Didymosphaeriaceae</taxon>
        <taxon>Paraphaeosphaeria</taxon>
    </lineage>
</organism>
<dbReference type="OrthoDB" id="10463645at2759"/>
<evidence type="ECO:0000313" key="3">
    <source>
        <dbReference type="Proteomes" id="UP000756921"/>
    </source>
</evidence>
<feature type="region of interest" description="Disordered" evidence="1">
    <location>
        <begin position="1"/>
        <end position="25"/>
    </location>
</feature>